<dbReference type="SUPFAM" id="SSF53955">
    <property type="entry name" value="Lysozyme-like"/>
    <property type="match status" value="1"/>
</dbReference>
<evidence type="ECO:0000313" key="2">
    <source>
        <dbReference type="EMBL" id="PIP58375.1"/>
    </source>
</evidence>
<organism evidence="2 3">
    <name type="scientific">Candidatus Vogelbacteria bacterium CG22_combo_CG10-13_8_21_14_all_37_9</name>
    <dbReference type="NCBI Taxonomy" id="1975046"/>
    <lineage>
        <taxon>Bacteria</taxon>
        <taxon>Candidatus Vogeliibacteriota</taxon>
    </lineage>
</organism>
<keyword evidence="1" id="KW-0175">Coiled coil</keyword>
<dbReference type="EMBL" id="PCSX01000011">
    <property type="protein sequence ID" value="PIP58375.1"/>
    <property type="molecule type" value="Genomic_DNA"/>
</dbReference>
<accession>A0A2H0BL22</accession>
<dbReference type="AlphaFoldDB" id="A0A2H0BL22"/>
<name>A0A2H0BL22_9BACT</name>
<sequence length="449" mass="49574">MSLRLIIGWTGLGLAFSFFSYSQLSLAQTAIPLTPEQIAQETQLRAQLKEVEQQIADQTVILRDKQKETASVQRDIDILDNKIKTAQLNIKAKQIEIARLGTNITEKVKTIGVLNTKVDREKLSLSELLRKTRDLDNSSVLEVALSNQKLSNFFIDLSAFNIIQKAIQDSLVNIRGTKVKTETQKVVLEDKRDSAINAQKVIETEKVKIEALNKEKTALLRINKAQEGAYKKVIAVRQQKRSAILNALFKLRDTKGISFGQALEYATIVGKQVNLRPAYILAIITQESDTNADTLGVNVGTCNRPQDTKKYTDVMKPERDIAPFLRITKALGLDPNTMPISCPYGSGYGGAMGPAQFIPSTWELFEDRIARVTGNNPPNPWDPEDAFAAAGLLLADNGAIAGNYSAERKAALKYYAGGNWSKASNAFYGDQVMAKTARYQMTIDSLQGG</sequence>
<comment type="caution">
    <text evidence="2">The sequence shown here is derived from an EMBL/GenBank/DDBJ whole genome shotgun (WGS) entry which is preliminary data.</text>
</comment>
<dbReference type="Proteomes" id="UP000229334">
    <property type="component" value="Unassembled WGS sequence"/>
</dbReference>
<reference evidence="2 3" key="1">
    <citation type="submission" date="2017-09" db="EMBL/GenBank/DDBJ databases">
        <title>Depth-based differentiation of microbial function through sediment-hosted aquifers and enrichment of novel symbionts in the deep terrestrial subsurface.</title>
        <authorList>
            <person name="Probst A.J."/>
            <person name="Ladd B."/>
            <person name="Jarett J.K."/>
            <person name="Geller-Mcgrath D.E."/>
            <person name="Sieber C.M."/>
            <person name="Emerson J.B."/>
            <person name="Anantharaman K."/>
            <person name="Thomas B.C."/>
            <person name="Malmstrom R."/>
            <person name="Stieglmeier M."/>
            <person name="Klingl A."/>
            <person name="Woyke T."/>
            <person name="Ryan C.M."/>
            <person name="Banfield J.F."/>
        </authorList>
    </citation>
    <scope>NUCLEOTIDE SEQUENCE [LARGE SCALE GENOMIC DNA]</scope>
    <source>
        <strain evidence="2">CG22_combo_CG10-13_8_21_14_all_37_9</strain>
    </source>
</reference>
<feature type="coiled-coil region" evidence="1">
    <location>
        <begin position="48"/>
        <end position="96"/>
    </location>
</feature>
<proteinExistence type="predicted"/>
<evidence type="ECO:0000313" key="3">
    <source>
        <dbReference type="Proteomes" id="UP000229334"/>
    </source>
</evidence>
<dbReference type="Gene3D" id="1.10.530.10">
    <property type="match status" value="1"/>
</dbReference>
<dbReference type="InterPro" id="IPR023346">
    <property type="entry name" value="Lysozyme-like_dom_sf"/>
</dbReference>
<evidence type="ECO:0000256" key="1">
    <source>
        <dbReference type="SAM" id="Coils"/>
    </source>
</evidence>
<evidence type="ECO:0008006" key="4">
    <source>
        <dbReference type="Google" id="ProtNLM"/>
    </source>
</evidence>
<gene>
    <name evidence="2" type="ORF">COX02_00565</name>
</gene>
<dbReference type="Gene3D" id="6.10.250.3150">
    <property type="match status" value="1"/>
</dbReference>
<protein>
    <recommendedName>
        <fullName evidence="4">Transglycosylase SLT domain-containing protein</fullName>
    </recommendedName>
</protein>